<evidence type="ECO:0000313" key="4">
    <source>
        <dbReference type="Proteomes" id="UP000293874"/>
    </source>
</evidence>
<dbReference type="GO" id="GO:0005829">
    <property type="term" value="C:cytosol"/>
    <property type="evidence" value="ECO:0007669"/>
    <property type="project" value="TreeGrafter"/>
</dbReference>
<dbReference type="GO" id="GO:0006099">
    <property type="term" value="P:tricarboxylic acid cycle"/>
    <property type="evidence" value="ECO:0007669"/>
    <property type="project" value="InterPro"/>
</dbReference>
<evidence type="ECO:0000313" key="3">
    <source>
        <dbReference type="EMBL" id="RZS68947.1"/>
    </source>
</evidence>
<evidence type="ECO:0000256" key="2">
    <source>
        <dbReference type="ARBA" id="ARBA00022419"/>
    </source>
</evidence>
<dbReference type="InterPro" id="IPR021135">
    <property type="entry name" value="PEP_COase"/>
</dbReference>
<gene>
    <name evidence="3" type="ORF">EV199_4771</name>
</gene>
<dbReference type="PANTHER" id="PTHR30523:SF6">
    <property type="entry name" value="PHOSPHOENOLPYRUVATE CARBOXYLASE"/>
    <property type="match status" value="1"/>
</dbReference>
<organism evidence="3 4">
    <name type="scientific">Pseudobacter ginsenosidimutans</name>
    <dbReference type="NCBI Taxonomy" id="661488"/>
    <lineage>
        <taxon>Bacteria</taxon>
        <taxon>Pseudomonadati</taxon>
        <taxon>Bacteroidota</taxon>
        <taxon>Chitinophagia</taxon>
        <taxon>Chitinophagales</taxon>
        <taxon>Chitinophagaceae</taxon>
        <taxon>Pseudobacter</taxon>
    </lineage>
</organism>
<accession>A0A4Q7MLR8</accession>
<comment type="caution">
    <text evidence="3">The sequence shown here is derived from an EMBL/GenBank/DDBJ whole genome shotgun (WGS) entry which is preliminary data.</text>
</comment>
<comment type="function">
    <text evidence="1">Forms oxaloacetate, a four-carbon dicarboxylic acid source for the tricarboxylic acid cycle.</text>
</comment>
<dbReference type="GO" id="GO:0008964">
    <property type="term" value="F:phosphoenolpyruvate carboxylase activity"/>
    <property type="evidence" value="ECO:0007669"/>
    <property type="project" value="InterPro"/>
</dbReference>
<keyword evidence="3" id="KW-0670">Pyruvate</keyword>
<dbReference type="Proteomes" id="UP000293874">
    <property type="component" value="Unassembled WGS sequence"/>
</dbReference>
<evidence type="ECO:0000256" key="1">
    <source>
        <dbReference type="ARBA" id="ARBA00003670"/>
    </source>
</evidence>
<dbReference type="OrthoDB" id="9768133at2"/>
<dbReference type="PANTHER" id="PTHR30523">
    <property type="entry name" value="PHOSPHOENOLPYRUVATE CARBOXYLASE"/>
    <property type="match status" value="1"/>
</dbReference>
<reference evidence="3 4" key="1">
    <citation type="submission" date="2019-02" db="EMBL/GenBank/DDBJ databases">
        <title>Genomic Encyclopedia of Type Strains, Phase IV (KMG-IV): sequencing the most valuable type-strain genomes for metagenomic binning, comparative biology and taxonomic classification.</title>
        <authorList>
            <person name="Goeker M."/>
        </authorList>
    </citation>
    <scope>NUCLEOTIDE SEQUENCE [LARGE SCALE GENOMIC DNA]</scope>
    <source>
        <strain evidence="3 4">DSM 18116</strain>
    </source>
</reference>
<dbReference type="InterPro" id="IPR015813">
    <property type="entry name" value="Pyrv/PenolPyrv_kinase-like_dom"/>
</dbReference>
<dbReference type="PRINTS" id="PR00150">
    <property type="entry name" value="PEPCARBXLASE"/>
</dbReference>
<protein>
    <recommendedName>
        <fullName evidence="2">Phosphoenolpyruvate carboxylase</fullName>
    </recommendedName>
</protein>
<dbReference type="RefSeq" id="WP_130543321.1">
    <property type="nucleotide sequence ID" value="NZ_CP042431.1"/>
</dbReference>
<dbReference type="SUPFAM" id="SSF51621">
    <property type="entry name" value="Phosphoenolpyruvate/pyruvate domain"/>
    <property type="match status" value="1"/>
</dbReference>
<sequence>MDHQSSRGLQQFKNYVGIKFQLYNSLFTSLPFHRIEKTGILLSLLLNNCEEGFKRKLSPVQIIDEFFEKHTSYIKEQEKIDLLFRFIQYVERQVVLFDALEDAAFRDVNDMNGIGTLKHLESEVLQENAQEQLVEKLKDFSIRLVLTAHPTQFYPGTVLGIINDLSRALQENNAAQINTYLQQLGKTPFFKKNKPTPYDEAISLVWYLENVFYQAAGRIINFMKQQFPDAVPGHNPVITMGFWPGGDRDGNPNVKVDTTLKVADVLRGSIIKCYYLDVRKLKRRLTFKGVDTILNELERQLYNNIFIPGQRTALIKQGLLDELFKIRDILVYQHNGLFQHLVDSLINKIQVFGLHFASLDIRQDSSVHNTVLEAIAEKGDGLPENYASLSNDEKMEVLTHLNTRSTPSNYEEGVVKDTLDTIAAVRTIQEYNGQEGCNRYIISQCNSVLNVLEVFALFNLCGWEKDNLSIDIVPLFETIDDLQKAGDIMVALYKNPVYKAHLDKRKSRQTIMLGFSDGTKDGGYLMANWSIFKAKEELTRLSKEYEIDVVFFDGRGGPPARGGGKTHKFYASMGRNISNQEIQLTIQGQTVSSNFGTIDSAQFNIEQLLNAGISNDLFSTKERTLDAAEEELLKELARESLDSYKELKDHPDFLEYLSHVSPLKFYSETNIGSRPAKRGSGGKLSLKDLRAIPFVGAWSQLKQNVTGYYGVGTALQVLDKKGKTSELRQLYQNSLFFKTLIDNCEMAMKKCFFPLTEFLSQDPRYGEIWNKIYNEYELTQRFIFQLTGKKELMADYPVEQLSIMMRERIVLPLTTIQQYALCRIRQMEEELAPAQHREILEKLVIRSAFGIINAGRNSA</sequence>
<keyword evidence="4" id="KW-1185">Reference proteome</keyword>
<name>A0A4Q7MLR8_9BACT</name>
<dbReference type="GO" id="GO:0015977">
    <property type="term" value="P:carbon fixation"/>
    <property type="evidence" value="ECO:0007669"/>
    <property type="project" value="InterPro"/>
</dbReference>
<dbReference type="EMBL" id="SGXA01000003">
    <property type="protein sequence ID" value="RZS68947.1"/>
    <property type="molecule type" value="Genomic_DNA"/>
</dbReference>
<dbReference type="Pfam" id="PF00311">
    <property type="entry name" value="PEPcase"/>
    <property type="match status" value="2"/>
</dbReference>
<proteinExistence type="predicted"/>
<dbReference type="AlphaFoldDB" id="A0A4Q7MLR8"/>